<dbReference type="PANTHER" id="PTHR12716:SF8">
    <property type="entry name" value="TRANSCRIPTION INITIATION FACTOR IIE SUBUNIT BETA"/>
    <property type="match status" value="1"/>
</dbReference>
<dbReference type="Pfam" id="PF18121">
    <property type="entry name" value="TFA2_Winged_2"/>
    <property type="match status" value="1"/>
</dbReference>
<reference evidence="8 9" key="1">
    <citation type="journal article" date="2020" name="Genome Biol. Evol.">
        <title>Comparative genomics of strictly vertically transmitted, feminizing microsporidia endosymbionts of amphipod crustaceans.</title>
        <authorList>
            <person name="Cormier A."/>
            <person name="Chebbi M.A."/>
            <person name="Giraud I."/>
            <person name="Wattier R."/>
            <person name="Teixeira M."/>
            <person name="Gilbert C."/>
            <person name="Rigaud T."/>
            <person name="Cordaux R."/>
        </authorList>
    </citation>
    <scope>NUCLEOTIDE SEQUENCE [LARGE SCALE GENOMIC DNA]</scope>
    <source>
        <strain evidence="8 9">Ou3-Ou53</strain>
    </source>
</reference>
<dbReference type="InterPro" id="IPR040501">
    <property type="entry name" value="TFA2_Winged_2"/>
</dbReference>
<dbReference type="InterPro" id="IPR054600">
    <property type="entry name" value="TFA2_E-tether"/>
</dbReference>
<keyword evidence="5" id="KW-0539">Nucleus</keyword>
<comment type="subcellular location">
    <subcellularLocation>
        <location evidence="1">Nucleus</location>
    </subcellularLocation>
</comment>
<sequence length="210" mass="24702">MNFGGFDLNKFERHTNTYIHDIINLLKKKGTLTFEEIHKETNINLLNNFNLVKSLRNNQRIIFQDNSLSYKHSYLINSREDLENVMRGVCNKEGIELNSLRDSPVDIMPLVEELKDSLVILKDNDNSEVVFYNDMLVEKVDEDVKDLWRSIKVPVYQDLIRQLNTAGLKKDKVEYTKKKIIQKKDKSKRYKRRIKITNTHVKGLDLSGME</sequence>
<keyword evidence="4" id="KW-0804">Transcription</keyword>
<keyword evidence="2" id="KW-0805">Transcription regulation</keyword>
<dbReference type="Proteomes" id="UP000740883">
    <property type="component" value="Unassembled WGS sequence"/>
</dbReference>
<dbReference type="GO" id="GO:0003677">
    <property type="term" value="F:DNA binding"/>
    <property type="evidence" value="ECO:0007669"/>
    <property type="project" value="UniProtKB-KW"/>
</dbReference>
<evidence type="ECO:0000256" key="4">
    <source>
        <dbReference type="ARBA" id="ARBA00023163"/>
    </source>
</evidence>
<evidence type="ECO:0000256" key="6">
    <source>
        <dbReference type="ARBA" id="ARBA00025581"/>
    </source>
</evidence>
<feature type="domain" description="TFIIE beta" evidence="7">
    <location>
        <begin position="2"/>
        <end position="77"/>
    </location>
</feature>
<dbReference type="GO" id="GO:0006367">
    <property type="term" value="P:transcription initiation at RNA polymerase II promoter"/>
    <property type="evidence" value="ECO:0007669"/>
    <property type="project" value="InterPro"/>
</dbReference>
<dbReference type="InterPro" id="IPR016656">
    <property type="entry name" value="TFIIE-bsu"/>
</dbReference>
<evidence type="ECO:0000259" key="7">
    <source>
        <dbReference type="PROSITE" id="PS51351"/>
    </source>
</evidence>
<proteinExistence type="predicted"/>
<dbReference type="PANTHER" id="PTHR12716">
    <property type="entry name" value="TRANSCRIPTION INITIATION FACTOR IIE, BETA SUBUNIT"/>
    <property type="match status" value="1"/>
</dbReference>
<dbReference type="OrthoDB" id="3907302at2759"/>
<dbReference type="PROSITE" id="PS51351">
    <property type="entry name" value="TFIIE_BETA_C"/>
    <property type="match status" value="1"/>
</dbReference>
<evidence type="ECO:0000256" key="2">
    <source>
        <dbReference type="ARBA" id="ARBA00023015"/>
    </source>
</evidence>
<protein>
    <submittedName>
        <fullName evidence="8">General transcription factor IIE subunit 2</fullName>
    </submittedName>
</protein>
<dbReference type="Pfam" id="PF22254">
    <property type="entry name" value="TFA2_E-tether"/>
    <property type="match status" value="1"/>
</dbReference>
<evidence type="ECO:0000256" key="5">
    <source>
        <dbReference type="ARBA" id="ARBA00023242"/>
    </source>
</evidence>
<accession>A0A9P6GZR7</accession>
<dbReference type="EMBL" id="SBJO01000113">
    <property type="protein sequence ID" value="KAF9763000.1"/>
    <property type="molecule type" value="Genomic_DNA"/>
</dbReference>
<dbReference type="GO" id="GO:0005673">
    <property type="term" value="C:transcription factor TFIIE complex"/>
    <property type="evidence" value="ECO:0007669"/>
    <property type="project" value="InterPro"/>
</dbReference>
<organism evidence="8 9">
    <name type="scientific">Nosema granulosis</name>
    <dbReference type="NCBI Taxonomy" id="83296"/>
    <lineage>
        <taxon>Eukaryota</taxon>
        <taxon>Fungi</taxon>
        <taxon>Fungi incertae sedis</taxon>
        <taxon>Microsporidia</taxon>
        <taxon>Nosematidae</taxon>
        <taxon>Nosema</taxon>
    </lineage>
</organism>
<keyword evidence="3" id="KW-0238">DNA-binding</keyword>
<evidence type="ECO:0000256" key="1">
    <source>
        <dbReference type="ARBA" id="ARBA00004123"/>
    </source>
</evidence>
<comment type="function">
    <text evidence="6">Recruits TFIIH to the initiation complex and stimulates the RNA polymerase II C-terminal domain kinase and DNA-dependent ATPase activities of TFIIH. Both TFIIH and TFIIE are required for promoter clearance by RNA polymerase.</text>
</comment>
<evidence type="ECO:0000313" key="8">
    <source>
        <dbReference type="EMBL" id="KAF9763000.1"/>
    </source>
</evidence>
<evidence type="ECO:0000256" key="3">
    <source>
        <dbReference type="ARBA" id="ARBA00023125"/>
    </source>
</evidence>
<dbReference type="InterPro" id="IPR003166">
    <property type="entry name" value="TFIIE_bsu_DNA-bd"/>
</dbReference>
<name>A0A9P6GZR7_9MICR</name>
<gene>
    <name evidence="8" type="primary">gtf2e2</name>
    <name evidence="8" type="ORF">NGRA_1598</name>
</gene>
<comment type="caution">
    <text evidence="8">The sequence shown here is derived from an EMBL/GenBank/DDBJ whole genome shotgun (WGS) entry which is preliminary data.</text>
</comment>
<dbReference type="AlphaFoldDB" id="A0A9P6GZR7"/>
<dbReference type="GO" id="GO:0001097">
    <property type="term" value="F:TFIIH-class transcription factor complex binding"/>
    <property type="evidence" value="ECO:0007669"/>
    <property type="project" value="TreeGrafter"/>
</dbReference>
<keyword evidence="9" id="KW-1185">Reference proteome</keyword>
<dbReference type="Pfam" id="PF02186">
    <property type="entry name" value="TFIIE_beta"/>
    <property type="match status" value="1"/>
</dbReference>
<evidence type="ECO:0000313" key="9">
    <source>
        <dbReference type="Proteomes" id="UP000740883"/>
    </source>
</evidence>